<name>A0AAE1DK77_9GAST</name>
<organism evidence="1 2">
    <name type="scientific">Elysia crispata</name>
    <name type="common">lettuce slug</name>
    <dbReference type="NCBI Taxonomy" id="231223"/>
    <lineage>
        <taxon>Eukaryota</taxon>
        <taxon>Metazoa</taxon>
        <taxon>Spiralia</taxon>
        <taxon>Lophotrochozoa</taxon>
        <taxon>Mollusca</taxon>
        <taxon>Gastropoda</taxon>
        <taxon>Heterobranchia</taxon>
        <taxon>Euthyneura</taxon>
        <taxon>Panpulmonata</taxon>
        <taxon>Sacoglossa</taxon>
        <taxon>Placobranchoidea</taxon>
        <taxon>Plakobranchidae</taxon>
        <taxon>Elysia</taxon>
    </lineage>
</organism>
<dbReference type="EMBL" id="JAWDGP010003624">
    <property type="protein sequence ID" value="KAK3772438.1"/>
    <property type="molecule type" value="Genomic_DNA"/>
</dbReference>
<keyword evidence="2" id="KW-1185">Reference proteome</keyword>
<dbReference type="Proteomes" id="UP001283361">
    <property type="component" value="Unassembled WGS sequence"/>
</dbReference>
<dbReference type="AlphaFoldDB" id="A0AAE1DK77"/>
<sequence>MSLELFDDLLQLVKENLSSINTLLCVYHAYVCMYLDPLRPALCVPCLCMYVSRPDETSSVCSMPMYLRESNVDCTVRSTSLGPTQKPGTFKVETIQPIVCLCSLG</sequence>
<accession>A0AAE1DK77</accession>
<proteinExistence type="predicted"/>
<comment type="caution">
    <text evidence="1">The sequence shown here is derived from an EMBL/GenBank/DDBJ whole genome shotgun (WGS) entry which is preliminary data.</text>
</comment>
<gene>
    <name evidence="1" type="ORF">RRG08_031458</name>
</gene>
<protein>
    <submittedName>
        <fullName evidence="1">Uncharacterized protein</fullName>
    </submittedName>
</protein>
<evidence type="ECO:0000313" key="2">
    <source>
        <dbReference type="Proteomes" id="UP001283361"/>
    </source>
</evidence>
<evidence type="ECO:0000313" key="1">
    <source>
        <dbReference type="EMBL" id="KAK3772438.1"/>
    </source>
</evidence>
<reference evidence="1" key="1">
    <citation type="journal article" date="2023" name="G3 (Bethesda)">
        <title>A reference genome for the long-term kleptoplast-retaining sea slug Elysia crispata morphotype clarki.</title>
        <authorList>
            <person name="Eastman K.E."/>
            <person name="Pendleton A.L."/>
            <person name="Shaikh M.A."/>
            <person name="Suttiyut T."/>
            <person name="Ogas R."/>
            <person name="Tomko P."/>
            <person name="Gavelis G."/>
            <person name="Widhalm J.R."/>
            <person name="Wisecaver J.H."/>
        </authorList>
    </citation>
    <scope>NUCLEOTIDE SEQUENCE</scope>
    <source>
        <strain evidence="1">ECLA1</strain>
    </source>
</reference>